<evidence type="ECO:0000256" key="7">
    <source>
        <dbReference type="ARBA" id="ARBA00022980"/>
    </source>
</evidence>
<dbReference type="Pfam" id="PF01197">
    <property type="entry name" value="Ribosomal_L31"/>
    <property type="match status" value="1"/>
</dbReference>
<comment type="similarity">
    <text evidence="1 10">Belongs to the bacterial ribosomal protein bL31 family. Type A subfamily.</text>
</comment>
<dbReference type="GO" id="GO:0003735">
    <property type="term" value="F:structural constituent of ribosome"/>
    <property type="evidence" value="ECO:0007669"/>
    <property type="project" value="InterPro"/>
</dbReference>
<feature type="binding site" evidence="10">
    <location>
        <position position="39"/>
    </location>
    <ligand>
        <name>Zn(2+)</name>
        <dbReference type="ChEBI" id="CHEBI:29105"/>
    </ligand>
</feature>
<dbReference type="PRINTS" id="PR01249">
    <property type="entry name" value="RIBOSOMALL31"/>
</dbReference>
<evidence type="ECO:0000313" key="11">
    <source>
        <dbReference type="EMBL" id="VEN73735.1"/>
    </source>
</evidence>
<gene>
    <name evidence="10 11" type="primary">rpmE</name>
    <name evidence="11" type="ORF">EPICR_20204</name>
</gene>
<protein>
    <recommendedName>
        <fullName evidence="9 10">Large ribosomal subunit protein bL31</fullName>
    </recommendedName>
</protein>
<dbReference type="InterPro" id="IPR002150">
    <property type="entry name" value="Ribosomal_bL31"/>
</dbReference>
<dbReference type="GO" id="GO:0046872">
    <property type="term" value="F:metal ion binding"/>
    <property type="evidence" value="ECO:0007669"/>
    <property type="project" value="UniProtKB-KW"/>
</dbReference>
<reference evidence="11" key="1">
    <citation type="submission" date="2019-01" db="EMBL/GenBank/DDBJ databases">
        <authorList>
            <consortium name="Genoscope - CEA"/>
            <person name="William W."/>
        </authorList>
    </citation>
    <scope>NUCLEOTIDE SEQUENCE</scope>
    <source>
        <strain evidence="11">CR-1</strain>
    </source>
</reference>
<dbReference type="HAMAP" id="MF_00501">
    <property type="entry name" value="Ribosomal_bL31_1"/>
    <property type="match status" value="1"/>
</dbReference>
<organism evidence="11">
    <name type="scientific">uncultured Desulfobacteraceae bacterium</name>
    <dbReference type="NCBI Taxonomy" id="218296"/>
    <lineage>
        <taxon>Bacteria</taxon>
        <taxon>Pseudomonadati</taxon>
        <taxon>Thermodesulfobacteriota</taxon>
        <taxon>Desulfobacteria</taxon>
        <taxon>Desulfobacterales</taxon>
        <taxon>Desulfobacteraceae</taxon>
        <taxon>environmental samples</taxon>
    </lineage>
</organism>
<dbReference type="SUPFAM" id="SSF143800">
    <property type="entry name" value="L28p-like"/>
    <property type="match status" value="1"/>
</dbReference>
<keyword evidence="6 10" id="KW-0694">RNA-binding</keyword>
<feature type="binding site" evidence="10">
    <location>
        <position position="18"/>
    </location>
    <ligand>
        <name>Zn(2+)</name>
        <dbReference type="ChEBI" id="CHEBI:29105"/>
    </ligand>
</feature>
<feature type="binding site" evidence="10">
    <location>
        <position position="16"/>
    </location>
    <ligand>
        <name>Zn(2+)</name>
        <dbReference type="ChEBI" id="CHEBI:29105"/>
    </ligand>
</feature>
<comment type="function">
    <text evidence="10">Binds the 23S rRNA.</text>
</comment>
<feature type="binding site" evidence="10">
    <location>
        <position position="36"/>
    </location>
    <ligand>
        <name>Zn(2+)</name>
        <dbReference type="ChEBI" id="CHEBI:29105"/>
    </ligand>
</feature>
<dbReference type="GO" id="GO:1990904">
    <property type="term" value="C:ribonucleoprotein complex"/>
    <property type="evidence" value="ECO:0007669"/>
    <property type="project" value="UniProtKB-KW"/>
</dbReference>
<accession>A0A484HGC6</accession>
<keyword evidence="3 10" id="KW-0479">Metal-binding</keyword>
<dbReference type="InterPro" id="IPR034704">
    <property type="entry name" value="Ribosomal_bL28/bL31-like_sf"/>
</dbReference>
<dbReference type="AlphaFoldDB" id="A0A484HGC6"/>
<dbReference type="GO" id="GO:0006412">
    <property type="term" value="P:translation"/>
    <property type="evidence" value="ECO:0007669"/>
    <property type="project" value="UniProtKB-UniRule"/>
</dbReference>
<comment type="cofactor">
    <cofactor evidence="10">
        <name>Zn(2+)</name>
        <dbReference type="ChEBI" id="CHEBI:29105"/>
    </cofactor>
    <text evidence="10">Binds 1 zinc ion per subunit.</text>
</comment>
<dbReference type="PANTHER" id="PTHR33280">
    <property type="entry name" value="50S RIBOSOMAL PROTEIN L31, CHLOROPLASTIC"/>
    <property type="match status" value="1"/>
</dbReference>
<evidence type="ECO:0000256" key="1">
    <source>
        <dbReference type="ARBA" id="ARBA00009296"/>
    </source>
</evidence>
<keyword evidence="7 10" id="KW-0689">Ribosomal protein</keyword>
<dbReference type="GO" id="GO:0019843">
    <property type="term" value="F:rRNA binding"/>
    <property type="evidence" value="ECO:0007669"/>
    <property type="project" value="UniProtKB-KW"/>
</dbReference>
<dbReference type="PROSITE" id="PS01143">
    <property type="entry name" value="RIBOSOMAL_L31"/>
    <property type="match status" value="1"/>
</dbReference>
<proteinExistence type="inferred from homology"/>
<evidence type="ECO:0000256" key="2">
    <source>
        <dbReference type="ARBA" id="ARBA00011838"/>
    </source>
</evidence>
<dbReference type="EMBL" id="CAACVI010000012">
    <property type="protein sequence ID" value="VEN73735.1"/>
    <property type="molecule type" value="Genomic_DNA"/>
</dbReference>
<evidence type="ECO:0000256" key="10">
    <source>
        <dbReference type="HAMAP-Rule" id="MF_00501"/>
    </source>
</evidence>
<evidence type="ECO:0000256" key="5">
    <source>
        <dbReference type="ARBA" id="ARBA00022833"/>
    </source>
</evidence>
<comment type="subunit">
    <text evidence="2 10">Part of the 50S ribosomal subunit.</text>
</comment>
<evidence type="ECO:0000256" key="3">
    <source>
        <dbReference type="ARBA" id="ARBA00022723"/>
    </source>
</evidence>
<keyword evidence="4 10" id="KW-0699">rRNA-binding</keyword>
<evidence type="ECO:0000256" key="4">
    <source>
        <dbReference type="ARBA" id="ARBA00022730"/>
    </source>
</evidence>
<evidence type="ECO:0000256" key="6">
    <source>
        <dbReference type="ARBA" id="ARBA00022884"/>
    </source>
</evidence>
<evidence type="ECO:0000256" key="8">
    <source>
        <dbReference type="ARBA" id="ARBA00023274"/>
    </source>
</evidence>
<keyword evidence="5 10" id="KW-0862">Zinc</keyword>
<dbReference type="Gene3D" id="4.10.830.30">
    <property type="entry name" value="Ribosomal protein L31"/>
    <property type="match status" value="1"/>
</dbReference>
<dbReference type="GO" id="GO:0005840">
    <property type="term" value="C:ribosome"/>
    <property type="evidence" value="ECO:0007669"/>
    <property type="project" value="UniProtKB-KW"/>
</dbReference>
<keyword evidence="8 10" id="KW-0687">Ribonucleoprotein</keyword>
<evidence type="ECO:0000256" key="9">
    <source>
        <dbReference type="ARBA" id="ARBA00035687"/>
    </source>
</evidence>
<dbReference type="InterPro" id="IPR042105">
    <property type="entry name" value="Ribosomal_bL31_sf"/>
</dbReference>
<dbReference type="NCBIfam" id="NF000612">
    <property type="entry name" value="PRK00019.1"/>
    <property type="match status" value="1"/>
</dbReference>
<dbReference type="NCBIfam" id="NF001809">
    <property type="entry name" value="PRK00528.1"/>
    <property type="match status" value="1"/>
</dbReference>
<dbReference type="InterPro" id="IPR027491">
    <property type="entry name" value="Ribosomal_bL31_A"/>
</dbReference>
<name>A0A484HGC6_9BACT</name>
<dbReference type="NCBIfam" id="TIGR00105">
    <property type="entry name" value="L31"/>
    <property type="match status" value="1"/>
</dbReference>
<sequence>MKSEGHPEYFDTTATCACGESIEVGSTKPDIRVEICSKCHPFFTGKHKLIDTAGRIERFRRKYAKFQQAAEGK</sequence>
<dbReference type="PANTHER" id="PTHR33280:SF1">
    <property type="entry name" value="LARGE RIBOSOMAL SUBUNIT PROTEIN BL31C"/>
    <property type="match status" value="1"/>
</dbReference>